<name>A0A221UQP4_9FLAO</name>
<dbReference type="AlphaFoldDB" id="A0A221UQP4"/>
<sequence>MKHLILFVAIIMLIKPLWPLAEYAVNYDYIVENLCENKDTPSLHCDGKCYLAKQLAKESEGNDKNPFEGKRVNVEIQYISSFHPLLVLESANEYDSTVQNNYKGIQTLIPGLYTTDIAQPPELG</sequence>
<dbReference type="KEGG" id="aalg:AREALGSMS7_00201"/>
<dbReference type="Proteomes" id="UP000204551">
    <property type="component" value="Chromosome"/>
</dbReference>
<dbReference type="EMBL" id="CP022515">
    <property type="protein sequence ID" value="ASO03699.1"/>
    <property type="molecule type" value="Genomic_DNA"/>
</dbReference>
<evidence type="ECO:0000313" key="1">
    <source>
        <dbReference type="EMBL" id="ASO03699.1"/>
    </source>
</evidence>
<evidence type="ECO:0000313" key="2">
    <source>
        <dbReference type="Proteomes" id="UP000204551"/>
    </source>
</evidence>
<dbReference type="STRING" id="616991.GCA_000733925_03357"/>
<dbReference type="RefSeq" id="WP_093976910.1">
    <property type="nucleotide sequence ID" value="NZ_CP022515.1"/>
</dbReference>
<reference evidence="1 2" key="1">
    <citation type="submission" date="2017-07" db="EMBL/GenBank/DDBJ databases">
        <title>Genome Sequence of Arenibacter algicola Strain SMS7 Isolated from a culture of the Diatom Skeletonema marinoi.</title>
        <authorList>
            <person name="Topel M."/>
            <person name="Pinder M.I.M."/>
            <person name="Johansson O.N."/>
            <person name="Kourtchenko O."/>
            <person name="Godhe A."/>
            <person name="Clarke A.K."/>
        </authorList>
    </citation>
    <scope>NUCLEOTIDE SEQUENCE [LARGE SCALE GENOMIC DNA]</scope>
    <source>
        <strain evidence="1 2">SMS7</strain>
    </source>
</reference>
<accession>A0A221UQP4</accession>
<organism evidence="1 2">
    <name type="scientific">Arenibacter algicola</name>
    <dbReference type="NCBI Taxonomy" id="616991"/>
    <lineage>
        <taxon>Bacteria</taxon>
        <taxon>Pseudomonadati</taxon>
        <taxon>Bacteroidota</taxon>
        <taxon>Flavobacteriia</taxon>
        <taxon>Flavobacteriales</taxon>
        <taxon>Flavobacteriaceae</taxon>
        <taxon>Arenibacter</taxon>
    </lineage>
</organism>
<gene>
    <name evidence="1" type="ORF">AREALGSMS7_00201</name>
</gene>
<proteinExistence type="predicted"/>
<protein>
    <submittedName>
        <fullName evidence="1">Uncharacterized protein</fullName>
    </submittedName>
</protein>
<dbReference type="eggNOG" id="ENOG5032ZRJ">
    <property type="taxonomic scope" value="Bacteria"/>
</dbReference>